<dbReference type="EMBL" id="KE651166">
    <property type="protein sequence ID" value="EEB07641.1"/>
    <property type="molecule type" value="Genomic_DNA"/>
</dbReference>
<protein>
    <submittedName>
        <fullName evidence="1">Uncharacterized protein</fullName>
    </submittedName>
</protein>
<dbReference type="eggNOG" id="ENOG502SDZI">
    <property type="taxonomic scope" value="Eukaryota"/>
</dbReference>
<sequence length="135" mass="15429">MSNRRLSANVHIDLHPIRSEILLPFHDRQEEMAGLMACNESFFKAVEQAVGDSTYAELTDIWLHKNRNELSDAELLNTTRSTLLNDTVRTRPENLNSDDQIRFRLWRQFCSVVGYDDPTPLPVAQEDPMATAPTS</sequence>
<organism evidence="1 2">
    <name type="scientific">Schizosaccharomyces japonicus (strain yFS275 / FY16936)</name>
    <name type="common">Fission yeast</name>
    <dbReference type="NCBI Taxonomy" id="402676"/>
    <lineage>
        <taxon>Eukaryota</taxon>
        <taxon>Fungi</taxon>
        <taxon>Dikarya</taxon>
        <taxon>Ascomycota</taxon>
        <taxon>Taphrinomycotina</taxon>
        <taxon>Schizosaccharomycetes</taxon>
        <taxon>Schizosaccharomycetales</taxon>
        <taxon>Schizosaccharomycetaceae</taxon>
        <taxon>Schizosaccharomyces</taxon>
    </lineage>
</organism>
<dbReference type="HOGENOM" id="CLU_1611742_0_0_1"/>
<dbReference type="Proteomes" id="UP000001744">
    <property type="component" value="Unassembled WGS sequence"/>
</dbReference>
<evidence type="ECO:0000313" key="1">
    <source>
        <dbReference type="EMBL" id="EEB07641.1"/>
    </source>
</evidence>
<reference evidence="1 2" key="1">
    <citation type="journal article" date="2011" name="Science">
        <title>Comparative functional genomics of the fission yeasts.</title>
        <authorList>
            <person name="Rhind N."/>
            <person name="Chen Z."/>
            <person name="Yassour M."/>
            <person name="Thompson D.A."/>
            <person name="Haas B.J."/>
            <person name="Habib N."/>
            <person name="Wapinski I."/>
            <person name="Roy S."/>
            <person name="Lin M.F."/>
            <person name="Heiman D.I."/>
            <person name="Young S.K."/>
            <person name="Furuya K."/>
            <person name="Guo Y."/>
            <person name="Pidoux A."/>
            <person name="Chen H.M."/>
            <person name="Robbertse B."/>
            <person name="Goldberg J.M."/>
            <person name="Aoki K."/>
            <person name="Bayne E.H."/>
            <person name="Berlin A.M."/>
            <person name="Desjardins C.A."/>
            <person name="Dobbs E."/>
            <person name="Dukaj L."/>
            <person name="Fan L."/>
            <person name="FitzGerald M.G."/>
            <person name="French C."/>
            <person name="Gujja S."/>
            <person name="Hansen K."/>
            <person name="Keifenheim D."/>
            <person name="Levin J.Z."/>
            <person name="Mosher R.A."/>
            <person name="Mueller C.A."/>
            <person name="Pfiffner J."/>
            <person name="Priest M."/>
            <person name="Russ C."/>
            <person name="Smialowska A."/>
            <person name="Swoboda P."/>
            <person name="Sykes S.M."/>
            <person name="Vaughn M."/>
            <person name="Vengrova S."/>
            <person name="Yoder R."/>
            <person name="Zeng Q."/>
            <person name="Allshire R."/>
            <person name="Baulcombe D."/>
            <person name="Birren B.W."/>
            <person name="Brown W."/>
            <person name="Ekwall K."/>
            <person name="Kellis M."/>
            <person name="Leatherwood J."/>
            <person name="Levin H."/>
            <person name="Margalit H."/>
            <person name="Martienssen R."/>
            <person name="Nieduszynski C.A."/>
            <person name="Spatafora J.W."/>
            <person name="Friedman N."/>
            <person name="Dalgaard J.Z."/>
            <person name="Baumann P."/>
            <person name="Niki H."/>
            <person name="Regev A."/>
            <person name="Nusbaum C."/>
        </authorList>
    </citation>
    <scope>NUCLEOTIDE SEQUENCE [LARGE SCALE GENOMIC DNA]</scope>
    <source>
        <strain evidence="2">yFS275 / FY16936</strain>
    </source>
</reference>
<dbReference type="JaponicusDB" id="SJAG_02740"/>
<accession>B6K120</accession>
<proteinExistence type="predicted"/>
<name>B6K120_SCHJY</name>
<gene>
    <name evidence="1" type="ORF">SJAG_02740</name>
</gene>
<dbReference type="AlphaFoldDB" id="B6K120"/>
<dbReference type="GeneID" id="7051117"/>
<evidence type="ECO:0000313" key="2">
    <source>
        <dbReference type="Proteomes" id="UP000001744"/>
    </source>
</evidence>
<dbReference type="RefSeq" id="XP_002173934.1">
    <property type="nucleotide sequence ID" value="XM_002173898.2"/>
</dbReference>
<dbReference type="OMA" id="HLWRQFC"/>
<dbReference type="VEuPathDB" id="FungiDB:SJAG_02740"/>
<keyword evidence="2" id="KW-1185">Reference proteome</keyword>